<keyword evidence="2" id="KW-1185">Reference proteome</keyword>
<dbReference type="RefSeq" id="WP_262595443.1">
    <property type="nucleotide sequence ID" value="NZ_CP103300.1"/>
</dbReference>
<evidence type="ECO:0000313" key="2">
    <source>
        <dbReference type="Proteomes" id="UP001163255"/>
    </source>
</evidence>
<name>A0ABY6GMU3_9GAMM</name>
<sequence>MKQLQFNFVLKALETVKQVLKPLKEVVKQAVKKFKIRMGEPLRHGGQWVIVEQDGIEHTRIVSDTKLFLLSQNDLVKYVMECK</sequence>
<proteinExistence type="predicted"/>
<accession>A0ABY6GMU3</accession>
<organism evidence="1 2">
    <name type="scientific">Endozoicomonas euniceicola</name>
    <dbReference type="NCBI Taxonomy" id="1234143"/>
    <lineage>
        <taxon>Bacteria</taxon>
        <taxon>Pseudomonadati</taxon>
        <taxon>Pseudomonadota</taxon>
        <taxon>Gammaproteobacteria</taxon>
        <taxon>Oceanospirillales</taxon>
        <taxon>Endozoicomonadaceae</taxon>
        <taxon>Endozoicomonas</taxon>
    </lineage>
</organism>
<reference evidence="1" key="1">
    <citation type="submission" date="2022-10" db="EMBL/GenBank/DDBJ databases">
        <title>Completed Genome Sequence of two octocoral isolated bacterium, Endozoicomonas euniceicola EF212T and Endozoicomonas gorgoniicola PS125T.</title>
        <authorList>
            <person name="Chiou Y.-J."/>
            <person name="Chen Y.-H."/>
        </authorList>
    </citation>
    <scope>NUCLEOTIDE SEQUENCE</scope>
    <source>
        <strain evidence="1">EF212</strain>
    </source>
</reference>
<dbReference type="EMBL" id="CP103300">
    <property type="protein sequence ID" value="UYM14043.1"/>
    <property type="molecule type" value="Genomic_DNA"/>
</dbReference>
<dbReference type="Proteomes" id="UP001163255">
    <property type="component" value="Chromosome"/>
</dbReference>
<protein>
    <submittedName>
        <fullName evidence="1">Uncharacterized protein</fullName>
    </submittedName>
</protein>
<gene>
    <name evidence="1" type="ORF">NX720_14100</name>
</gene>
<evidence type="ECO:0000313" key="1">
    <source>
        <dbReference type="EMBL" id="UYM14043.1"/>
    </source>
</evidence>